<name>A0AAW1Q218_9CHLO</name>
<evidence type="ECO:0000313" key="2">
    <source>
        <dbReference type="EMBL" id="KAK9816024.1"/>
    </source>
</evidence>
<proteinExistence type="predicted"/>
<dbReference type="AlphaFoldDB" id="A0AAW1Q218"/>
<gene>
    <name evidence="2" type="ORF">WJX74_009130</name>
</gene>
<evidence type="ECO:0000256" key="1">
    <source>
        <dbReference type="SAM" id="MobiDB-lite"/>
    </source>
</evidence>
<comment type="caution">
    <text evidence="2">The sequence shown here is derived from an EMBL/GenBank/DDBJ whole genome shotgun (WGS) entry which is preliminary data.</text>
</comment>
<dbReference type="Gene3D" id="1.10.3460.10">
    <property type="entry name" value="Chlorophyll a/b binding protein domain"/>
    <property type="match status" value="1"/>
</dbReference>
<dbReference type="SUPFAM" id="SSF103511">
    <property type="entry name" value="Chlorophyll a-b binding protein"/>
    <property type="match status" value="1"/>
</dbReference>
<organism evidence="2 3">
    <name type="scientific">Apatococcus lobatus</name>
    <dbReference type="NCBI Taxonomy" id="904363"/>
    <lineage>
        <taxon>Eukaryota</taxon>
        <taxon>Viridiplantae</taxon>
        <taxon>Chlorophyta</taxon>
        <taxon>core chlorophytes</taxon>
        <taxon>Trebouxiophyceae</taxon>
        <taxon>Chlorellales</taxon>
        <taxon>Chlorellaceae</taxon>
        <taxon>Apatococcus</taxon>
    </lineage>
</organism>
<sequence length="115" mass="12447">MATQLSSLHSLSCCRLVRPCQRPASYGSIRPCRQQALTRAQDSAPEAKPPKGVTQPPSKPATPPAWFGFVDNAERQNSRAAMIGFFSLLILEFVTKKGILELLGLKTGGGLGFEF</sequence>
<dbReference type="Proteomes" id="UP001438707">
    <property type="component" value="Unassembled WGS sequence"/>
</dbReference>
<protein>
    <submittedName>
        <fullName evidence="2">Uncharacterized protein</fullName>
    </submittedName>
</protein>
<keyword evidence="3" id="KW-1185">Reference proteome</keyword>
<reference evidence="2 3" key="1">
    <citation type="journal article" date="2024" name="Nat. Commun.">
        <title>Phylogenomics reveals the evolutionary origins of lichenization in chlorophyte algae.</title>
        <authorList>
            <person name="Puginier C."/>
            <person name="Libourel C."/>
            <person name="Otte J."/>
            <person name="Skaloud P."/>
            <person name="Haon M."/>
            <person name="Grisel S."/>
            <person name="Petersen M."/>
            <person name="Berrin J.G."/>
            <person name="Delaux P.M."/>
            <person name="Dal Grande F."/>
            <person name="Keller J."/>
        </authorList>
    </citation>
    <scope>NUCLEOTIDE SEQUENCE [LARGE SCALE GENOMIC DNA]</scope>
    <source>
        <strain evidence="2 3">SAG 2145</strain>
    </source>
</reference>
<dbReference type="EMBL" id="JALJOS010000097">
    <property type="protein sequence ID" value="KAK9816024.1"/>
    <property type="molecule type" value="Genomic_DNA"/>
</dbReference>
<feature type="region of interest" description="Disordered" evidence="1">
    <location>
        <begin position="36"/>
        <end position="66"/>
    </location>
</feature>
<evidence type="ECO:0000313" key="3">
    <source>
        <dbReference type="Proteomes" id="UP001438707"/>
    </source>
</evidence>
<accession>A0AAW1Q218</accession>